<organism evidence="2">
    <name type="scientific">Ralstonia solanacearum</name>
    <name type="common">Pseudomonas solanacearum</name>
    <dbReference type="NCBI Taxonomy" id="305"/>
    <lineage>
        <taxon>Bacteria</taxon>
        <taxon>Pseudomonadati</taxon>
        <taxon>Pseudomonadota</taxon>
        <taxon>Betaproteobacteria</taxon>
        <taxon>Burkholderiales</taxon>
        <taxon>Burkholderiaceae</taxon>
        <taxon>Ralstonia</taxon>
        <taxon>Ralstonia solanacearum species complex</taxon>
    </lineage>
</organism>
<keyword evidence="1" id="KW-0812">Transmembrane</keyword>
<dbReference type="EMBL" id="CP085043">
    <property type="protein sequence ID" value="UZF16147.1"/>
    <property type="molecule type" value="Genomic_DNA"/>
</dbReference>
<feature type="transmembrane region" description="Helical" evidence="1">
    <location>
        <begin position="109"/>
        <end position="129"/>
    </location>
</feature>
<keyword evidence="1" id="KW-1133">Transmembrane helix</keyword>
<accession>A0ABY6NG34</accession>
<proteinExistence type="predicted"/>
<evidence type="ECO:0008006" key="3">
    <source>
        <dbReference type="Google" id="ProtNLM"/>
    </source>
</evidence>
<name>A0ABY6NG34_RALSL</name>
<evidence type="ECO:0000256" key="1">
    <source>
        <dbReference type="SAM" id="Phobius"/>
    </source>
</evidence>
<gene>
    <name evidence="2" type="ORF">LH706_06815</name>
</gene>
<reference evidence="2" key="1">
    <citation type="submission" date="2021-10" db="EMBL/GenBank/DDBJ databases">
        <title>Complete genome sequences of five Ralstonia solancearum strains isolated from sunflower.</title>
        <authorList>
            <person name="She X."/>
            <person name="He Z."/>
        </authorList>
    </citation>
    <scope>NUCLEOTIDE SEQUENCE</scope>
    <source>
        <strain evidence="2">RS638</strain>
    </source>
</reference>
<evidence type="ECO:0000313" key="2">
    <source>
        <dbReference type="EMBL" id="UZF16147.1"/>
    </source>
</evidence>
<feature type="transmembrane region" description="Helical" evidence="1">
    <location>
        <begin position="84"/>
        <end position="103"/>
    </location>
</feature>
<protein>
    <recommendedName>
        <fullName evidence="3">Transmembrane protein</fullName>
    </recommendedName>
</protein>
<sequence>MKKVKEYEGMLQEVGPSIDEGGVVCYTYIRIGSELIKNVHIYKRLHEFFLAQVGNANCKLWVARHPFRLLIVAIRQHDGQVYRVDLKGIYVCSAVLAITVGLLSYAGLYMLIFLLVCAAYPAWLIYSLVSQVRPIDADYEV</sequence>
<keyword evidence="1" id="KW-0472">Membrane</keyword>